<protein>
    <recommendedName>
        <fullName evidence="9">DNA 3'-5' helicase</fullName>
        <ecNumber evidence="9">5.6.2.4</ecNumber>
    </recommendedName>
</protein>
<comment type="caution">
    <text evidence="14">The sequence shown here is derived from an EMBL/GenBank/DDBJ whole genome shotgun (WGS) entry which is preliminary data.</text>
</comment>
<dbReference type="PANTHER" id="PTHR11070">
    <property type="entry name" value="UVRD / RECB / PCRA DNA HELICASE FAMILY MEMBER"/>
    <property type="match status" value="1"/>
</dbReference>
<reference evidence="14 15" key="1">
    <citation type="journal article" date="2016" name="Nat. Commun.">
        <title>Thousands of microbial genomes shed light on interconnected biogeochemical processes in an aquifer system.</title>
        <authorList>
            <person name="Anantharaman K."/>
            <person name="Brown C.T."/>
            <person name="Hug L.A."/>
            <person name="Sharon I."/>
            <person name="Castelle C.J."/>
            <person name="Probst A.J."/>
            <person name="Thomas B.C."/>
            <person name="Singh A."/>
            <person name="Wilkins M.J."/>
            <person name="Karaoz U."/>
            <person name="Brodie E.L."/>
            <person name="Williams K.H."/>
            <person name="Hubbard S.S."/>
            <person name="Banfield J.F."/>
        </authorList>
    </citation>
    <scope>NUCLEOTIDE SEQUENCE [LARGE SCALE GENOMIC DNA]</scope>
</reference>
<dbReference type="CDD" id="cd17932">
    <property type="entry name" value="DEXQc_UvrD"/>
    <property type="match status" value="1"/>
</dbReference>
<evidence type="ECO:0000256" key="1">
    <source>
        <dbReference type="ARBA" id="ARBA00009922"/>
    </source>
</evidence>
<evidence type="ECO:0000256" key="5">
    <source>
        <dbReference type="ARBA" id="ARBA00022840"/>
    </source>
</evidence>
<evidence type="ECO:0000259" key="12">
    <source>
        <dbReference type="PROSITE" id="PS51198"/>
    </source>
</evidence>
<keyword evidence="5 11" id="KW-0067">ATP-binding</keyword>
<feature type="domain" description="UvrD-like helicase ATP-binding" evidence="12">
    <location>
        <begin position="2"/>
        <end position="290"/>
    </location>
</feature>
<dbReference type="SUPFAM" id="SSF52540">
    <property type="entry name" value="P-loop containing nucleoside triphosphate hydrolases"/>
    <property type="match status" value="1"/>
</dbReference>
<keyword evidence="6" id="KW-0238">DNA-binding</keyword>
<dbReference type="PANTHER" id="PTHR11070:SF2">
    <property type="entry name" value="ATP-DEPENDENT DNA HELICASE SRS2"/>
    <property type="match status" value="1"/>
</dbReference>
<dbReference type="InterPro" id="IPR027417">
    <property type="entry name" value="P-loop_NTPase"/>
</dbReference>
<evidence type="ECO:0000256" key="6">
    <source>
        <dbReference type="ARBA" id="ARBA00023125"/>
    </source>
</evidence>
<dbReference type="GO" id="GO:0016887">
    <property type="term" value="F:ATP hydrolysis activity"/>
    <property type="evidence" value="ECO:0007669"/>
    <property type="project" value="RHEA"/>
</dbReference>
<dbReference type="InterPro" id="IPR013986">
    <property type="entry name" value="DExx_box_DNA_helicase_dom_sf"/>
</dbReference>
<evidence type="ECO:0000313" key="15">
    <source>
        <dbReference type="Proteomes" id="UP000178612"/>
    </source>
</evidence>
<dbReference type="CDD" id="cd18807">
    <property type="entry name" value="SF1_C_UvrD"/>
    <property type="match status" value="1"/>
</dbReference>
<keyword evidence="4 11" id="KW-0347">Helicase</keyword>
<keyword evidence="7" id="KW-0413">Isomerase</keyword>
<feature type="domain" description="UvrD-like helicase C-terminal" evidence="13">
    <location>
        <begin position="291"/>
        <end position="547"/>
    </location>
</feature>
<dbReference type="GO" id="GO:0033202">
    <property type="term" value="C:DNA helicase complex"/>
    <property type="evidence" value="ECO:0007669"/>
    <property type="project" value="TreeGrafter"/>
</dbReference>
<feature type="binding site" evidence="11">
    <location>
        <begin position="23"/>
        <end position="30"/>
    </location>
    <ligand>
        <name>ATP</name>
        <dbReference type="ChEBI" id="CHEBI:30616"/>
    </ligand>
</feature>
<dbReference type="AlphaFoldDB" id="A0A1G2T4T0"/>
<evidence type="ECO:0000256" key="10">
    <source>
        <dbReference type="ARBA" id="ARBA00048988"/>
    </source>
</evidence>
<accession>A0A1G2T4T0</accession>
<keyword evidence="3 11" id="KW-0378">Hydrolase</keyword>
<evidence type="ECO:0000256" key="11">
    <source>
        <dbReference type="PROSITE-ProRule" id="PRU00560"/>
    </source>
</evidence>
<evidence type="ECO:0000256" key="4">
    <source>
        <dbReference type="ARBA" id="ARBA00022806"/>
    </source>
</evidence>
<sequence>MHSLNPEQKRAVETVEGPVLILAGAGAGKTKTITERIRHLISRGVAPSSILAITFTNKAAREMRDRIEARLQSDASINRPIFMPERPFVSTFHSLGVHILREQAHRAGLKKHFSIFDRDDSKKLVKECLIALGLDPKTHEPGAILSIISKLKGRGLTQNEWESVDTGGYFMDVVGQVWPLYEKSLERENALDFDDLLLKTRNLLESENGIKDYYRKVWRYIHIDEYQDTNRVQYEICQMLVGDEQNICVVGDIDQNIYSWRGADIKNILAFEEDYPGSQVIILEENYRSTKTILEAANAVIEKNKIRRKKNLFTENAAGEKIGIHVCLDEESEADFIASKAKTLIGENIPPEEIAVLYRANFQSRILEEAFLKLGVPYQVLGTRFFERKEVKDIISYLRAALNPDSLSDLKRVINTPARGIGKTSIVKIFSGGEVDLPLGIKTKVASFRKLLARIAESAKTNKVSETILFIIKESGLEDEYKESGEEGAARLENAYELVNFAAKYKDFSPEEGILAFLSETALQSDQDELKDEKKAVRLMTIHAAKGLEFDIVFVAGLEDGLFPHAKANESRVTPEEAEEERRLFYVALTRARKKVYLTYAQTRMLFGRSRVNIPSEFILDIPENLTEEDTYKESPHDRKPLLEIEF</sequence>
<evidence type="ECO:0000256" key="3">
    <source>
        <dbReference type="ARBA" id="ARBA00022801"/>
    </source>
</evidence>
<dbReference type="EMBL" id="MHVJ01000011">
    <property type="protein sequence ID" value="OHA91601.1"/>
    <property type="molecule type" value="Genomic_DNA"/>
</dbReference>
<evidence type="ECO:0000313" key="14">
    <source>
        <dbReference type="EMBL" id="OHA91601.1"/>
    </source>
</evidence>
<dbReference type="InterPro" id="IPR014017">
    <property type="entry name" value="DNA_helicase_UvrD-like_C"/>
</dbReference>
<comment type="similarity">
    <text evidence="1">Belongs to the helicase family. UvrD subfamily.</text>
</comment>
<dbReference type="PROSITE" id="PS51198">
    <property type="entry name" value="UVRD_HELICASE_ATP_BIND"/>
    <property type="match status" value="1"/>
</dbReference>
<dbReference type="Proteomes" id="UP000178612">
    <property type="component" value="Unassembled WGS sequence"/>
</dbReference>
<proteinExistence type="inferred from homology"/>
<dbReference type="InterPro" id="IPR000212">
    <property type="entry name" value="DNA_helicase_UvrD/REP"/>
</dbReference>
<dbReference type="Pfam" id="PF13361">
    <property type="entry name" value="UvrD_C"/>
    <property type="match status" value="1"/>
</dbReference>
<evidence type="ECO:0000256" key="9">
    <source>
        <dbReference type="ARBA" id="ARBA00034808"/>
    </source>
</evidence>
<gene>
    <name evidence="14" type="ORF">A2758_00625</name>
</gene>
<dbReference type="GO" id="GO:0005829">
    <property type="term" value="C:cytosol"/>
    <property type="evidence" value="ECO:0007669"/>
    <property type="project" value="TreeGrafter"/>
</dbReference>
<dbReference type="GO" id="GO:0005524">
    <property type="term" value="F:ATP binding"/>
    <property type="evidence" value="ECO:0007669"/>
    <property type="project" value="UniProtKB-UniRule"/>
</dbReference>
<evidence type="ECO:0000256" key="7">
    <source>
        <dbReference type="ARBA" id="ARBA00023235"/>
    </source>
</evidence>
<dbReference type="Gene3D" id="1.10.486.10">
    <property type="entry name" value="PCRA, domain 4"/>
    <property type="match status" value="1"/>
</dbReference>
<comment type="catalytic activity">
    <reaction evidence="10">
        <text>ATP + H2O = ADP + phosphate + H(+)</text>
        <dbReference type="Rhea" id="RHEA:13065"/>
        <dbReference type="ChEBI" id="CHEBI:15377"/>
        <dbReference type="ChEBI" id="CHEBI:15378"/>
        <dbReference type="ChEBI" id="CHEBI:30616"/>
        <dbReference type="ChEBI" id="CHEBI:43474"/>
        <dbReference type="ChEBI" id="CHEBI:456216"/>
        <dbReference type="EC" id="5.6.2.4"/>
    </reaction>
</comment>
<name>A0A1G2T4T0_9BACT</name>
<dbReference type="Gene3D" id="1.10.10.160">
    <property type="match status" value="1"/>
</dbReference>
<dbReference type="Gene3D" id="3.40.50.300">
    <property type="entry name" value="P-loop containing nucleotide triphosphate hydrolases"/>
    <property type="match status" value="2"/>
</dbReference>
<organism evidence="14 15">
    <name type="scientific">Candidatus Zambryskibacteria bacterium RIFCSPHIGHO2_01_FULL_49_18</name>
    <dbReference type="NCBI Taxonomy" id="1802740"/>
    <lineage>
        <taxon>Bacteria</taxon>
        <taxon>Candidatus Zambryskiibacteriota</taxon>
    </lineage>
</organism>
<dbReference type="GO" id="GO:0043138">
    <property type="term" value="F:3'-5' DNA helicase activity"/>
    <property type="evidence" value="ECO:0007669"/>
    <property type="project" value="UniProtKB-EC"/>
</dbReference>
<keyword evidence="2 11" id="KW-0547">Nucleotide-binding</keyword>
<dbReference type="GO" id="GO:0003677">
    <property type="term" value="F:DNA binding"/>
    <property type="evidence" value="ECO:0007669"/>
    <property type="project" value="UniProtKB-KW"/>
</dbReference>
<dbReference type="EC" id="5.6.2.4" evidence="9"/>
<evidence type="ECO:0000256" key="2">
    <source>
        <dbReference type="ARBA" id="ARBA00022741"/>
    </source>
</evidence>
<evidence type="ECO:0000259" key="13">
    <source>
        <dbReference type="PROSITE" id="PS51217"/>
    </source>
</evidence>
<dbReference type="GO" id="GO:0000725">
    <property type="term" value="P:recombinational repair"/>
    <property type="evidence" value="ECO:0007669"/>
    <property type="project" value="TreeGrafter"/>
</dbReference>
<evidence type="ECO:0000256" key="8">
    <source>
        <dbReference type="ARBA" id="ARBA00034617"/>
    </source>
</evidence>
<dbReference type="PROSITE" id="PS51217">
    <property type="entry name" value="UVRD_HELICASE_CTER"/>
    <property type="match status" value="1"/>
</dbReference>
<dbReference type="InterPro" id="IPR014016">
    <property type="entry name" value="UvrD-like_ATP-bd"/>
</dbReference>
<dbReference type="Pfam" id="PF00580">
    <property type="entry name" value="UvrD-helicase"/>
    <property type="match status" value="1"/>
</dbReference>
<comment type="catalytic activity">
    <reaction evidence="8">
        <text>Couples ATP hydrolysis with the unwinding of duplex DNA by translocating in the 3'-5' direction.</text>
        <dbReference type="EC" id="5.6.2.4"/>
    </reaction>
</comment>